<accession>A0A222ERU7</accession>
<reference evidence="5" key="1">
    <citation type="submission" date="2018-09" db="EMBL/GenBank/DDBJ databases">
        <title>Nocardia yunnanensis sp. nov., an actinomycete isolated from a soil sample.</title>
        <authorList>
            <person name="Zhang J."/>
        </authorList>
    </citation>
    <scope>NUCLEOTIDE SEQUENCE [LARGE SCALE GENOMIC DNA]</scope>
    <source>
        <strain evidence="5">21-3</strain>
    </source>
</reference>
<keyword evidence="4" id="KW-1185">Reference proteome</keyword>
<reference evidence="2 4" key="3">
    <citation type="submission" date="2019-01" db="EMBL/GenBank/DDBJ databases">
        <title>Complete genome sequence of Erythrobacter flavus KJ5.</title>
        <authorList>
            <person name="Kanesaki Y."/>
            <person name="Brotosudarmo T."/>
            <person name="Moriuchi R."/>
            <person name="Awai K."/>
        </authorList>
    </citation>
    <scope>NUCLEOTIDE SEQUENCE [LARGE SCALE GENOMIC DNA]</scope>
    <source>
        <strain evidence="2 4">KJ5</strain>
    </source>
</reference>
<name>A0A222ERU7_9SPHN</name>
<evidence type="ECO:0000313" key="2">
    <source>
        <dbReference type="EMBL" id="BBI19210.1"/>
    </source>
</evidence>
<dbReference type="GeneID" id="69695770"/>
<dbReference type="InterPro" id="IPR005247">
    <property type="entry name" value="YbhB_YbcL/LppC-like"/>
</dbReference>
<reference evidence="3" key="2">
    <citation type="submission" date="2018-09" db="EMBL/GenBank/DDBJ databases">
        <authorList>
            <person name="Zhang J."/>
        </authorList>
    </citation>
    <scope>NUCLEOTIDE SEQUENCE</scope>
    <source>
        <strain evidence="3">21-3</strain>
    </source>
</reference>
<dbReference type="InterPro" id="IPR008914">
    <property type="entry name" value="PEBP"/>
</dbReference>
<evidence type="ECO:0000313" key="3">
    <source>
        <dbReference type="EMBL" id="QFI61938.1"/>
    </source>
</evidence>
<dbReference type="SUPFAM" id="SSF49777">
    <property type="entry name" value="PEBP-like"/>
    <property type="match status" value="1"/>
</dbReference>
<dbReference type="InterPro" id="IPR036610">
    <property type="entry name" value="PEBP-like_sf"/>
</dbReference>
<dbReference type="Proteomes" id="UP000325385">
    <property type="component" value="Chromosome"/>
</dbReference>
<gene>
    <name evidence="3" type="ORF">D0Y83_00550</name>
    <name evidence="2" type="ORF">EKJ_00570</name>
</gene>
<protein>
    <submittedName>
        <fullName evidence="3">YbhB/YbcL family Raf kinase inhibitor-like protein</fullName>
    </submittedName>
</protein>
<evidence type="ECO:0000256" key="1">
    <source>
        <dbReference type="SAM" id="MobiDB-lite"/>
    </source>
</evidence>
<dbReference type="PANTHER" id="PTHR30289:SF1">
    <property type="entry name" value="PEBP (PHOSPHATIDYLETHANOLAMINE-BINDING PROTEIN) FAMILY PROTEIN"/>
    <property type="match status" value="1"/>
</dbReference>
<dbReference type="CDD" id="cd00865">
    <property type="entry name" value="PEBP_bact_arch"/>
    <property type="match status" value="1"/>
</dbReference>
<feature type="region of interest" description="Disordered" evidence="1">
    <location>
        <begin position="103"/>
        <end position="123"/>
    </location>
</feature>
<dbReference type="EMBL" id="CP032228">
    <property type="protein sequence ID" value="QFI61938.1"/>
    <property type="molecule type" value="Genomic_DNA"/>
</dbReference>
<dbReference type="Gene3D" id="3.90.280.10">
    <property type="entry name" value="PEBP-like"/>
    <property type="match status" value="1"/>
</dbReference>
<proteinExistence type="predicted"/>
<dbReference type="Pfam" id="PF01161">
    <property type="entry name" value="PBP"/>
    <property type="match status" value="1"/>
</dbReference>
<evidence type="ECO:0000313" key="5">
    <source>
        <dbReference type="Proteomes" id="UP000325385"/>
    </source>
</evidence>
<dbReference type="RefSeq" id="WP_067500314.1">
    <property type="nucleotide sequence ID" value="NZ_AP019389.1"/>
</dbReference>
<dbReference type="Proteomes" id="UP000290057">
    <property type="component" value="Chromosome"/>
</dbReference>
<organism evidence="2 4">
    <name type="scientific">Qipengyuania flava</name>
    <dbReference type="NCBI Taxonomy" id="192812"/>
    <lineage>
        <taxon>Bacteria</taxon>
        <taxon>Pseudomonadati</taxon>
        <taxon>Pseudomonadota</taxon>
        <taxon>Alphaproteobacteria</taxon>
        <taxon>Sphingomonadales</taxon>
        <taxon>Erythrobacteraceae</taxon>
        <taxon>Qipengyuania</taxon>
    </lineage>
</organism>
<dbReference type="PANTHER" id="PTHR30289">
    <property type="entry name" value="UNCHARACTERIZED PROTEIN YBCL-RELATED"/>
    <property type="match status" value="1"/>
</dbReference>
<evidence type="ECO:0000313" key="4">
    <source>
        <dbReference type="Proteomes" id="UP000290057"/>
    </source>
</evidence>
<dbReference type="AlphaFoldDB" id="A0A222ERU7"/>
<dbReference type="EMBL" id="AP019389">
    <property type="protein sequence ID" value="BBI19210.1"/>
    <property type="molecule type" value="Genomic_DNA"/>
</dbReference>
<sequence>MASGVAPWVQNAVGGSPVGHTLTLEKVADERVLGRGGFSLTSAAFSHGNELDPSFTAIEEDAVAPPLEWTAPPPGAQELVLVAEDADKGHVHWTVWGLAPQKGKLMEGETPPRTGKNAQGNSEWLLPDPPLGEEHRYVFQLFAIDLPLTLMPGATHEELVRNLDGHVTAAAVLTARFEGHEVEELDVDDLDDVD</sequence>
<dbReference type="NCBIfam" id="TIGR00481">
    <property type="entry name" value="YbhB/YbcL family Raf kinase inhibitor-like protein"/>
    <property type="match status" value="1"/>
</dbReference>